<dbReference type="GO" id="GO:0016874">
    <property type="term" value="F:ligase activity"/>
    <property type="evidence" value="ECO:0007669"/>
    <property type="project" value="UniProtKB-KW"/>
</dbReference>
<dbReference type="PANTHER" id="PTHR43679">
    <property type="entry name" value="OCTANOYLTRANSFERASE LIPM-RELATED"/>
    <property type="match status" value="1"/>
</dbReference>
<dbReference type="RefSeq" id="WP_346043998.1">
    <property type="nucleotide sequence ID" value="NZ_BAAACP010000006.1"/>
</dbReference>
<dbReference type="PROSITE" id="PS51733">
    <property type="entry name" value="BPL_LPL_CATALYTIC"/>
    <property type="match status" value="1"/>
</dbReference>
<organism evidence="2 3">
    <name type="scientific">Paraclostridium tenue</name>
    <dbReference type="NCBI Taxonomy" id="1737"/>
    <lineage>
        <taxon>Bacteria</taxon>
        <taxon>Bacillati</taxon>
        <taxon>Bacillota</taxon>
        <taxon>Clostridia</taxon>
        <taxon>Peptostreptococcales</taxon>
        <taxon>Peptostreptococcaceae</taxon>
        <taxon>Paraclostridium</taxon>
    </lineage>
</organism>
<sequence>MQNWRLIRNKAFNGAMNMAIDEAIMIAYKEGKSKPTLRFYTWDPHCLTIGYFQSLEKEVDLEKCRKLNIDCVRRITGGRAVLHQNELTYSIIVGEDNNLMDKSINASYKFISEGIAKGLNIEGVNIDNLSKGERINREKLSAACFNAHSSYEITINNKKVVGSAQHRKEGIILQHGSIVLDFNVDDLFEVIKTKTPELKERAKKFTLSKASGIENELGKNIDITSLENSLIKGFEDVFNVSFEEDGISDYEYELANELYEKYISEEHLNKR</sequence>
<dbReference type="CDD" id="cd16443">
    <property type="entry name" value="LplA"/>
    <property type="match status" value="1"/>
</dbReference>
<dbReference type="Gene3D" id="3.30.930.10">
    <property type="entry name" value="Bira Bifunctional Protein, Domain 2"/>
    <property type="match status" value="1"/>
</dbReference>
<comment type="caution">
    <text evidence="2">The sequence shown here is derived from an EMBL/GenBank/DDBJ whole genome shotgun (WGS) entry which is preliminary data.</text>
</comment>
<keyword evidence="2" id="KW-0436">Ligase</keyword>
<dbReference type="SUPFAM" id="SSF55681">
    <property type="entry name" value="Class II aaRS and biotin synthetases"/>
    <property type="match status" value="1"/>
</dbReference>
<accession>A0ABN1M2T4</accession>
<protein>
    <submittedName>
        <fullName evidence="2">Lipoate--protein ligase family protein</fullName>
    </submittedName>
</protein>
<evidence type="ECO:0000259" key="1">
    <source>
        <dbReference type="PROSITE" id="PS51733"/>
    </source>
</evidence>
<dbReference type="InterPro" id="IPR050664">
    <property type="entry name" value="Octanoyltrans_LipM/LipL"/>
</dbReference>
<keyword evidence="3" id="KW-1185">Reference proteome</keyword>
<evidence type="ECO:0000313" key="3">
    <source>
        <dbReference type="Proteomes" id="UP001400965"/>
    </source>
</evidence>
<proteinExistence type="predicted"/>
<dbReference type="PANTHER" id="PTHR43679:SF2">
    <property type="entry name" value="OCTANOYL-[GCVH]:PROTEIN N-OCTANOYLTRANSFERASE"/>
    <property type="match status" value="1"/>
</dbReference>
<name>A0ABN1M2T4_9FIRM</name>
<feature type="domain" description="BPL/LPL catalytic" evidence="1">
    <location>
        <begin position="31"/>
        <end position="242"/>
    </location>
</feature>
<reference evidence="2 3" key="1">
    <citation type="journal article" date="2019" name="Int. J. Syst. Evol. Microbiol.">
        <title>The Global Catalogue of Microorganisms (GCM) 10K type strain sequencing project: providing services to taxonomists for standard genome sequencing and annotation.</title>
        <authorList>
            <consortium name="The Broad Institute Genomics Platform"/>
            <consortium name="The Broad Institute Genome Sequencing Center for Infectious Disease"/>
            <person name="Wu L."/>
            <person name="Ma J."/>
        </authorList>
    </citation>
    <scope>NUCLEOTIDE SEQUENCE [LARGE SCALE GENOMIC DNA]</scope>
    <source>
        <strain evidence="2 3">JCM 6486</strain>
    </source>
</reference>
<evidence type="ECO:0000313" key="2">
    <source>
        <dbReference type="EMBL" id="GAA0863397.1"/>
    </source>
</evidence>
<gene>
    <name evidence="2" type="ORF">GCM10008917_12620</name>
</gene>
<dbReference type="EMBL" id="BAAACP010000006">
    <property type="protein sequence ID" value="GAA0863397.1"/>
    <property type="molecule type" value="Genomic_DNA"/>
</dbReference>
<dbReference type="Proteomes" id="UP001400965">
    <property type="component" value="Unassembled WGS sequence"/>
</dbReference>
<dbReference type="Pfam" id="PF21948">
    <property type="entry name" value="LplA-B_cat"/>
    <property type="match status" value="1"/>
</dbReference>
<dbReference type="InterPro" id="IPR045864">
    <property type="entry name" value="aa-tRNA-synth_II/BPL/LPL"/>
</dbReference>
<dbReference type="InterPro" id="IPR004143">
    <property type="entry name" value="BPL_LPL_catalytic"/>
</dbReference>